<organism evidence="1 2">
    <name type="scientific">Pseudobacillus wudalianchiensis</name>
    <dbReference type="NCBI Taxonomy" id="1743143"/>
    <lineage>
        <taxon>Bacteria</taxon>
        <taxon>Bacillati</taxon>
        <taxon>Bacillota</taxon>
        <taxon>Bacilli</taxon>
        <taxon>Bacillales</taxon>
        <taxon>Bacillaceae</taxon>
        <taxon>Pseudobacillus</taxon>
    </lineage>
</organism>
<dbReference type="EMBL" id="MAYT01000029">
    <property type="protein sequence ID" value="OCA82769.1"/>
    <property type="molecule type" value="Genomic_DNA"/>
</dbReference>
<name>A0A1B9AG13_9BACI</name>
<gene>
    <name evidence="1" type="ORF">A8F95_13570</name>
</gene>
<protein>
    <recommendedName>
        <fullName evidence="3">YtxH domain-containing protein</fullName>
    </recommendedName>
</protein>
<evidence type="ECO:0000313" key="1">
    <source>
        <dbReference type="EMBL" id="OCA82769.1"/>
    </source>
</evidence>
<dbReference type="AlphaFoldDB" id="A0A1B9AG13"/>
<proteinExistence type="predicted"/>
<reference evidence="2" key="1">
    <citation type="submission" date="2016-05" db="EMBL/GenBank/DDBJ databases">
        <authorList>
            <person name="Liu B."/>
            <person name="Wang J."/>
            <person name="Zhu Y."/>
            <person name="Liu G."/>
            <person name="Chen Q."/>
            <person name="Chen Z."/>
            <person name="Lan J."/>
            <person name="Che J."/>
            <person name="Ge C."/>
            <person name="Shi H."/>
            <person name="Pan Z."/>
            <person name="Liu X."/>
        </authorList>
    </citation>
    <scope>NUCLEOTIDE SEQUENCE [LARGE SCALE GENOMIC DNA]</scope>
    <source>
        <strain evidence="2">FJAT-27215</strain>
    </source>
</reference>
<dbReference type="Proteomes" id="UP000092578">
    <property type="component" value="Unassembled WGS sequence"/>
</dbReference>
<evidence type="ECO:0000313" key="2">
    <source>
        <dbReference type="Proteomes" id="UP000092578"/>
    </source>
</evidence>
<dbReference type="RefSeq" id="WP_049660412.1">
    <property type="nucleotide sequence ID" value="NZ_MAYT01000029.1"/>
</dbReference>
<evidence type="ECO:0008006" key="3">
    <source>
        <dbReference type="Google" id="ProtNLM"/>
    </source>
</evidence>
<accession>A0A1B9AG13</accession>
<keyword evidence="2" id="KW-1185">Reference proteome</keyword>
<sequence length="113" mass="12310">MGKGKFFTKVAIGAAIGGAIALLDRQTRAEMKEWAVYLFEMAKDPENLSASSREIMNRAKETAQQISEDVSYIRGKVDSLRDLTPEVKDLVDETKSTFLPEGESTAGGASVTH</sequence>
<comment type="caution">
    <text evidence="1">The sequence shown here is derived from an EMBL/GenBank/DDBJ whole genome shotgun (WGS) entry which is preliminary data.</text>
</comment>